<reference evidence="3" key="1">
    <citation type="submission" date="2019-04" db="EMBL/GenBank/DDBJ databases">
        <title>Genome sequence of Pseudomonas putida 1290, an auxin catabolizing strain.</title>
        <authorList>
            <person name="Laird T.S."/>
            <person name="Leveau J.H.J."/>
        </authorList>
    </citation>
    <scope>NUCLEOTIDE SEQUENCE [LARGE SCALE GENOMIC DNA]</scope>
    <source>
        <strain evidence="3">1290</strain>
    </source>
</reference>
<dbReference type="AlphaFoldDB" id="A0A4D6XE15"/>
<dbReference type="InterPro" id="IPR048037">
    <property type="entry name" value="DmmA-like_C"/>
</dbReference>
<feature type="domain" description="Dimethylamine monooxygenase subunit DmmA-like C-terminal" evidence="1">
    <location>
        <begin position="119"/>
        <end position="162"/>
    </location>
</feature>
<protein>
    <recommendedName>
        <fullName evidence="1">Dimethylamine monooxygenase subunit DmmA-like C-terminal domain-containing protein</fullName>
    </recommendedName>
</protein>
<dbReference type="OrthoDB" id="6955242at2"/>
<dbReference type="EMBL" id="CP039371">
    <property type="protein sequence ID" value="QCI12920.1"/>
    <property type="molecule type" value="Genomic_DNA"/>
</dbReference>
<evidence type="ECO:0000313" key="2">
    <source>
        <dbReference type="EMBL" id="QCI12920.1"/>
    </source>
</evidence>
<gene>
    <name evidence="2" type="ORF">E6B08_16745</name>
</gene>
<dbReference type="Pfam" id="PF22289">
    <property type="entry name" value="DmmA-like_C"/>
    <property type="match status" value="1"/>
</dbReference>
<evidence type="ECO:0000313" key="3">
    <source>
        <dbReference type="Proteomes" id="UP000298551"/>
    </source>
</evidence>
<sequence>MSSVAPYPPTSVPLYPVAEPYPPTPHYLLVTQDDAVETLQRLVVELSDTRIDHLQLSGITDPSALQQALSERLAHACVGLRLVLEGDEAFVWSLHALARKAGMQPDEIRIVRRPDGCRQVFCVHCANCQATRLAGPIACAHCGVVLEVRQHFSRRLGAYLGVCADPDQPRREPRP</sequence>
<evidence type="ECO:0000259" key="1">
    <source>
        <dbReference type="Pfam" id="PF22289"/>
    </source>
</evidence>
<proteinExistence type="predicted"/>
<dbReference type="Proteomes" id="UP000298551">
    <property type="component" value="Chromosome"/>
</dbReference>
<dbReference type="NCBIfam" id="NF041259">
    <property type="entry name" value="mono_DmmA_fam"/>
    <property type="match status" value="1"/>
</dbReference>
<organism evidence="2 3">
    <name type="scientific">Pseudomonas putida</name>
    <name type="common">Arthrobacter siderocapsulatus</name>
    <dbReference type="NCBI Taxonomy" id="303"/>
    <lineage>
        <taxon>Bacteria</taxon>
        <taxon>Pseudomonadati</taxon>
        <taxon>Pseudomonadota</taxon>
        <taxon>Gammaproteobacteria</taxon>
        <taxon>Pseudomonadales</taxon>
        <taxon>Pseudomonadaceae</taxon>
        <taxon>Pseudomonas</taxon>
    </lineage>
</organism>
<accession>A0A4D6XE15</accession>
<dbReference type="RefSeq" id="WP_136915073.1">
    <property type="nucleotide sequence ID" value="NZ_CP039371.1"/>
</dbReference>
<name>A0A4D6XE15_PSEPU</name>